<dbReference type="GO" id="GO:0005737">
    <property type="term" value="C:cytoplasm"/>
    <property type="evidence" value="ECO:0007669"/>
    <property type="project" value="TreeGrafter"/>
</dbReference>
<dbReference type="Pfam" id="PF21098">
    <property type="entry name" value="PH-GRAM_MTMR6-like"/>
    <property type="match status" value="1"/>
</dbReference>
<dbReference type="CDD" id="cd13211">
    <property type="entry name" value="PH-GRAM_MTMR9"/>
    <property type="match status" value="1"/>
</dbReference>
<sequence length="559" mass="63967">MEFADLIKTPKLDRVTLHRPLCSSIEGTLCITSHHLIFSSRKDGDEELWLLHRMVDSVDRRVGALSGSLFLKCKDFRILQLDITGVEECNNVASSIECLSSLENKKWYYPFFHRALFDIMEDGWTAFSIENTFARIKLLTDDWRISLVNKDFAVCTSYPERLIVPKSIEDNALAGAAAFRYQGRFPVLSYFHRKGKAALLRSSQPMVGTSMRRSKEDESLLHAVLGSGKKGYIIDTRTQNFAQMARTKGGGYEPEVHYPLWRRLHKPIERYSTLLDSLSKLIEASSDTGVSVDKWLSRLESSGWLSHIKDVLTCACFVAQCLDQDEASVLVHGSEGVDSTLQVCSLAQVILDPDCRTVRGFEALIEQEWIQAGHPFGTRCFHGAFAPASMRTRDQSASFLVFLDCVYQIHQQFSCSFEFSEQFLILLFEHSYASSFGTFVADNEKEKCELKLPQKSVSLWSYVNRPEVLPTLLNPMYDPNNQVIWPSVAPQSLVLWPRMYLRWVYDQTPQQEAWVTVSEIREREKELRSKVIRLRRQLMELEREAVSQGLLHDSTTLLE</sequence>
<dbReference type="Pfam" id="PF06602">
    <property type="entry name" value="Myotub-related"/>
    <property type="match status" value="1"/>
</dbReference>
<dbReference type="EMBL" id="GGLE01004204">
    <property type="protein sequence ID" value="MBY08330.1"/>
    <property type="molecule type" value="Transcribed_RNA"/>
</dbReference>
<organism evidence="4">
    <name type="scientific">Ornithodoros turicata</name>
    <dbReference type="NCBI Taxonomy" id="34597"/>
    <lineage>
        <taxon>Eukaryota</taxon>
        <taxon>Metazoa</taxon>
        <taxon>Ecdysozoa</taxon>
        <taxon>Arthropoda</taxon>
        <taxon>Chelicerata</taxon>
        <taxon>Arachnida</taxon>
        <taxon>Acari</taxon>
        <taxon>Parasitiformes</taxon>
        <taxon>Ixodida</taxon>
        <taxon>Ixodoidea</taxon>
        <taxon>Argasidae</taxon>
        <taxon>Ornithodorinae</taxon>
        <taxon>Ornithodoros</taxon>
    </lineage>
</organism>
<comment type="similarity">
    <text evidence="1">Belongs to the protein-tyrosine phosphatase family. Non-receptor class myotubularin subfamily.</text>
</comment>
<dbReference type="GeneID" id="135400774"/>
<accession>A0A2R5LFN3</accession>
<dbReference type="PANTHER" id="PTHR10807">
    <property type="entry name" value="MYOTUBULARIN-RELATED"/>
    <property type="match status" value="1"/>
</dbReference>
<name>A0A2R5LFN3_9ACAR</name>
<dbReference type="GO" id="GO:0019903">
    <property type="term" value="F:protein phosphatase binding"/>
    <property type="evidence" value="ECO:0007669"/>
    <property type="project" value="TreeGrafter"/>
</dbReference>
<feature type="coiled-coil region" evidence="2">
    <location>
        <begin position="517"/>
        <end position="544"/>
    </location>
</feature>
<dbReference type="GO" id="GO:0046856">
    <property type="term" value="P:phosphatidylinositol dephosphorylation"/>
    <property type="evidence" value="ECO:0007669"/>
    <property type="project" value="TreeGrafter"/>
</dbReference>
<keyword evidence="2" id="KW-0175">Coiled coil</keyword>
<dbReference type="CDD" id="cd14536">
    <property type="entry name" value="PTP-MTMR9"/>
    <property type="match status" value="1"/>
</dbReference>
<dbReference type="InterPro" id="IPR010569">
    <property type="entry name" value="Myotubularin-like_Pase_dom"/>
</dbReference>
<reference evidence="4" key="1">
    <citation type="submission" date="2018-03" db="EMBL/GenBank/DDBJ databases">
        <title>The relapsing fever spirochete Borrelia turicatae persists in the highly oxidative environment of its soft-bodied tick vector.</title>
        <authorList>
            <person name="Bourret T.J."/>
            <person name="Boyle W.K."/>
            <person name="Valenzuela J.G."/>
            <person name="Oliveira F."/>
            <person name="Lopez J.E."/>
        </authorList>
    </citation>
    <scope>NUCLEOTIDE SEQUENCE</scope>
    <source>
        <strain evidence="4">Kansas strain/isolate</strain>
        <tissue evidence="4">Salivary glands</tissue>
    </source>
</reference>
<evidence type="ECO:0000256" key="2">
    <source>
        <dbReference type="SAM" id="Coils"/>
    </source>
</evidence>
<dbReference type="InterPro" id="IPR029021">
    <property type="entry name" value="Prot-tyrosine_phosphatase-like"/>
</dbReference>
<protein>
    <submittedName>
        <fullName evidence="4">Putative phosphatidylinositol 3-phosphate 3-phosphatase myotubularin mtm1</fullName>
    </submittedName>
</protein>
<evidence type="ECO:0000256" key="1">
    <source>
        <dbReference type="ARBA" id="ARBA00007471"/>
    </source>
</evidence>
<dbReference type="InterPro" id="IPR030564">
    <property type="entry name" value="Myotubularin"/>
</dbReference>
<dbReference type="Gene3D" id="2.30.29.30">
    <property type="entry name" value="Pleckstrin-homology domain (PH domain)/Phosphotyrosine-binding domain (PTB)"/>
    <property type="match status" value="1"/>
</dbReference>
<evidence type="ECO:0000259" key="3">
    <source>
        <dbReference type="PROSITE" id="PS51339"/>
    </source>
</evidence>
<evidence type="ECO:0000313" key="4">
    <source>
        <dbReference type="EMBL" id="MBY08330.1"/>
    </source>
</evidence>
<dbReference type="GO" id="GO:0010507">
    <property type="term" value="P:negative regulation of autophagy"/>
    <property type="evidence" value="ECO:0007669"/>
    <property type="project" value="TreeGrafter"/>
</dbReference>
<dbReference type="AlphaFoldDB" id="A0A2R5LFN3"/>
<feature type="domain" description="Myotubularin phosphatase" evidence="3">
    <location>
        <begin position="123"/>
        <end position="500"/>
    </location>
</feature>
<dbReference type="InterPro" id="IPR011993">
    <property type="entry name" value="PH-like_dom_sf"/>
</dbReference>
<dbReference type="SUPFAM" id="SSF50729">
    <property type="entry name" value="PH domain-like"/>
    <property type="match status" value="1"/>
</dbReference>
<dbReference type="KEGG" id="oti:135400774"/>
<dbReference type="RefSeq" id="XP_064488751.1">
    <property type="nucleotide sequence ID" value="XM_064632681.1"/>
</dbReference>
<dbReference type="PROSITE" id="PS51339">
    <property type="entry name" value="PPASE_MYOTUBULARIN"/>
    <property type="match status" value="1"/>
</dbReference>
<dbReference type="InterPro" id="IPR048994">
    <property type="entry name" value="PH-GRAM_MTMR6-9"/>
</dbReference>
<dbReference type="SUPFAM" id="SSF52799">
    <property type="entry name" value="(Phosphotyrosine protein) phosphatases II"/>
    <property type="match status" value="1"/>
</dbReference>
<dbReference type="PANTHER" id="PTHR10807:SF73">
    <property type="entry name" value="LD06050P"/>
    <property type="match status" value="1"/>
</dbReference>
<proteinExistence type="inferred from homology"/>